<evidence type="ECO:0000313" key="10">
    <source>
        <dbReference type="EMBL" id="GAA0534441.1"/>
    </source>
</evidence>
<evidence type="ECO:0000256" key="6">
    <source>
        <dbReference type="ARBA" id="ARBA00023239"/>
    </source>
</evidence>
<feature type="domain" description="Dihydroxy-acid/6-phosphogluconate dehydratase N-terminal" evidence="9">
    <location>
        <begin position="10"/>
        <end position="101"/>
    </location>
</feature>
<evidence type="ECO:0000256" key="4">
    <source>
        <dbReference type="ARBA" id="ARBA00023004"/>
    </source>
</evidence>
<keyword evidence="13" id="KW-1185">Reference proteome</keyword>
<dbReference type="Proteomes" id="UP000597989">
    <property type="component" value="Unassembled WGS sequence"/>
</dbReference>
<keyword evidence="7" id="KW-0028">Amino-acid biosynthesis</keyword>
<evidence type="ECO:0000313" key="12">
    <source>
        <dbReference type="Proteomes" id="UP000597989"/>
    </source>
</evidence>
<keyword evidence="2" id="KW-0001">2Fe-2S</keyword>
<protein>
    <recommendedName>
        <fullName evidence="9">Dihydroxy-acid/6-phosphogluconate dehydratase N-terminal domain-containing protein</fullName>
    </recommendedName>
</protein>
<evidence type="ECO:0000313" key="11">
    <source>
        <dbReference type="EMBL" id="GGI73511.1"/>
    </source>
</evidence>
<evidence type="ECO:0000256" key="3">
    <source>
        <dbReference type="ARBA" id="ARBA00022723"/>
    </source>
</evidence>
<dbReference type="GO" id="GO:0051537">
    <property type="term" value="F:2 iron, 2 sulfur cluster binding"/>
    <property type="evidence" value="ECO:0007669"/>
    <property type="project" value="UniProtKB-KW"/>
</dbReference>
<dbReference type="GO" id="GO:0009082">
    <property type="term" value="P:branched-chain amino acid biosynthetic process"/>
    <property type="evidence" value="ECO:0007669"/>
    <property type="project" value="UniProtKB-KW"/>
</dbReference>
<reference evidence="11" key="3">
    <citation type="submission" date="2020-09" db="EMBL/GenBank/DDBJ databases">
        <authorList>
            <person name="Sun Q."/>
            <person name="Zhou Y."/>
        </authorList>
    </citation>
    <scope>NUCLEOTIDE SEQUENCE</scope>
    <source>
        <strain evidence="11">CGMCC 4.7206</strain>
    </source>
</reference>
<keyword evidence="7" id="KW-0100">Branched-chain amino acid biosynthesis</keyword>
<dbReference type="InterPro" id="IPR052352">
    <property type="entry name" value="Sugar_Degrad_Dehydratases"/>
</dbReference>
<evidence type="ECO:0000256" key="5">
    <source>
        <dbReference type="ARBA" id="ARBA00023014"/>
    </source>
</evidence>
<evidence type="ECO:0000256" key="1">
    <source>
        <dbReference type="ARBA" id="ARBA00006486"/>
    </source>
</evidence>
<dbReference type="Pfam" id="PF00920">
    <property type="entry name" value="ILVD_EDD_N"/>
    <property type="match status" value="1"/>
</dbReference>
<dbReference type="EMBL" id="BMMT01000002">
    <property type="protein sequence ID" value="GGI73511.1"/>
    <property type="molecule type" value="Genomic_DNA"/>
</dbReference>
<dbReference type="PANTHER" id="PTHR43183">
    <property type="entry name" value="HYPOTHETICAL DIHYDROXYACID DEHYDRATASE (EUROFUNG)-RELATED"/>
    <property type="match status" value="1"/>
</dbReference>
<dbReference type="EMBL" id="BAAAHC010000017">
    <property type="protein sequence ID" value="GAA0534441.1"/>
    <property type="molecule type" value="Genomic_DNA"/>
</dbReference>
<sequence>MLKGRWKGTTLGSGSDTWAQKRAGVIGDREWDEIEDGIARSPGHCMTMGTASTMTAAAEALGLTLPGASSIPAAFSHHPQLAVATGRLAVELAWQDIRRRDDPLSERAGSRCCAAASPRTVA</sequence>
<keyword evidence="3" id="KW-0479">Metal-binding</keyword>
<dbReference type="InterPro" id="IPR037237">
    <property type="entry name" value="IlvD/EDD_N"/>
</dbReference>
<dbReference type="PANTHER" id="PTHR43183:SF2">
    <property type="entry name" value="DIHYDROXY-ACID DEHYDRATASE"/>
    <property type="match status" value="1"/>
</dbReference>
<dbReference type="Proteomes" id="UP001500220">
    <property type="component" value="Unassembled WGS sequence"/>
</dbReference>
<organism evidence="11 12">
    <name type="scientific">Saccharopolyspora thermophila</name>
    <dbReference type="NCBI Taxonomy" id="89367"/>
    <lineage>
        <taxon>Bacteria</taxon>
        <taxon>Bacillati</taxon>
        <taxon>Actinomycetota</taxon>
        <taxon>Actinomycetes</taxon>
        <taxon>Pseudonocardiales</taxon>
        <taxon>Pseudonocardiaceae</taxon>
        <taxon>Saccharopolyspora</taxon>
    </lineage>
</organism>
<keyword evidence="5" id="KW-0411">Iron-sulfur</keyword>
<dbReference type="SUPFAM" id="SSF143975">
    <property type="entry name" value="IlvD/EDD N-terminal domain-like"/>
    <property type="match status" value="1"/>
</dbReference>
<evidence type="ECO:0000259" key="9">
    <source>
        <dbReference type="Pfam" id="PF00920"/>
    </source>
</evidence>
<gene>
    <name evidence="10" type="ORF">GCM10009545_41300</name>
    <name evidence="11" type="ORF">GCM10011581_08110</name>
</gene>
<reference evidence="10" key="4">
    <citation type="submission" date="2023-12" db="EMBL/GenBank/DDBJ databases">
        <authorList>
            <person name="Sun Q."/>
            <person name="Inoue M."/>
        </authorList>
    </citation>
    <scope>NUCLEOTIDE SEQUENCE</scope>
    <source>
        <strain evidence="10">JCM 10664</strain>
    </source>
</reference>
<name>A0A917N7I2_9PSEU</name>
<keyword evidence="6" id="KW-0456">Lyase</keyword>
<evidence type="ECO:0000256" key="8">
    <source>
        <dbReference type="SAM" id="MobiDB-lite"/>
    </source>
</evidence>
<comment type="similarity">
    <text evidence="1">Belongs to the IlvD/Edd family.</text>
</comment>
<proteinExistence type="inferred from homology"/>
<accession>A0A917N7I2</accession>
<reference evidence="11 12" key="1">
    <citation type="journal article" date="2014" name="Int. J. Syst. Evol. Microbiol.">
        <title>Complete genome sequence of Corynebacterium casei LMG S-19264T (=DSM 44701T), isolated from a smear-ripened cheese.</title>
        <authorList>
            <consortium name="US DOE Joint Genome Institute (JGI-PGF)"/>
            <person name="Walter F."/>
            <person name="Albersmeier A."/>
            <person name="Kalinowski J."/>
            <person name="Ruckert C."/>
        </authorList>
    </citation>
    <scope>NUCLEOTIDE SEQUENCE [LARGE SCALE GENOMIC DNA]</scope>
    <source>
        <strain evidence="11 12">CGMCC 4.7206</strain>
    </source>
</reference>
<evidence type="ECO:0000256" key="7">
    <source>
        <dbReference type="ARBA" id="ARBA00023304"/>
    </source>
</evidence>
<dbReference type="InterPro" id="IPR000581">
    <property type="entry name" value="ILV_EDD_N"/>
</dbReference>
<dbReference type="GO" id="GO:0016829">
    <property type="term" value="F:lyase activity"/>
    <property type="evidence" value="ECO:0007669"/>
    <property type="project" value="UniProtKB-KW"/>
</dbReference>
<evidence type="ECO:0000313" key="13">
    <source>
        <dbReference type="Proteomes" id="UP001500220"/>
    </source>
</evidence>
<feature type="region of interest" description="Disordered" evidence="8">
    <location>
        <begin position="100"/>
        <end position="122"/>
    </location>
</feature>
<dbReference type="RefSeq" id="WP_229679828.1">
    <property type="nucleotide sequence ID" value="NZ_BAAAHC010000017.1"/>
</dbReference>
<feature type="compositionally biased region" description="Basic and acidic residues" evidence="8">
    <location>
        <begin position="100"/>
        <end position="109"/>
    </location>
</feature>
<evidence type="ECO:0000256" key="2">
    <source>
        <dbReference type="ARBA" id="ARBA00022714"/>
    </source>
</evidence>
<comment type="caution">
    <text evidence="11">The sequence shown here is derived from an EMBL/GenBank/DDBJ whole genome shotgun (WGS) entry which is preliminary data.</text>
</comment>
<dbReference type="AlphaFoldDB" id="A0A917N7I2"/>
<dbReference type="GO" id="GO:0046872">
    <property type="term" value="F:metal ion binding"/>
    <property type="evidence" value="ECO:0007669"/>
    <property type="project" value="UniProtKB-KW"/>
</dbReference>
<keyword evidence="4" id="KW-0408">Iron</keyword>
<reference evidence="10 13" key="2">
    <citation type="journal article" date="2019" name="Int. J. Syst. Evol. Microbiol.">
        <title>The Global Catalogue of Microorganisms (GCM) 10K type strain sequencing project: providing services to taxonomists for standard genome sequencing and annotation.</title>
        <authorList>
            <consortium name="The Broad Institute Genomics Platform"/>
            <consortium name="The Broad Institute Genome Sequencing Center for Infectious Disease"/>
            <person name="Wu L."/>
            <person name="Ma J."/>
        </authorList>
    </citation>
    <scope>NUCLEOTIDE SEQUENCE [LARGE SCALE GENOMIC DNA]</scope>
    <source>
        <strain evidence="10 13">JCM 10664</strain>
    </source>
</reference>